<organism evidence="3 4">
    <name type="scientific">Glarea lozoyensis (strain ATCC 20868 / MF5171)</name>
    <dbReference type="NCBI Taxonomy" id="1116229"/>
    <lineage>
        <taxon>Eukaryota</taxon>
        <taxon>Fungi</taxon>
        <taxon>Dikarya</taxon>
        <taxon>Ascomycota</taxon>
        <taxon>Pezizomycotina</taxon>
        <taxon>Leotiomycetes</taxon>
        <taxon>Helotiales</taxon>
        <taxon>Helotiaceae</taxon>
        <taxon>Glarea</taxon>
    </lineage>
</organism>
<dbReference type="Proteomes" id="UP000016922">
    <property type="component" value="Unassembled WGS sequence"/>
</dbReference>
<accession>S3CN93</accession>
<keyword evidence="1" id="KW-0175">Coiled coil</keyword>
<gene>
    <name evidence="3" type="ORF">GLAREA_03104</name>
</gene>
<dbReference type="AlphaFoldDB" id="S3CN93"/>
<sequence length="838" mass="94261">MSSHPRDYRRGPHGGGGLGQFPIAADCYRGAGNRSDRSPVAVGYSRDGSPPTRPAHDRRLSNGVRQPKDGSRSSSPKDARAYTKQPKHQAPKNTFAKGEPLLQKPLDVSVAVNHEANASSENSHSHPSSPQTQSNSTDSTALMGFLTRLVSESTDMAFLKRQQLNAKTDLEAKKTEMIRSQSSGASKKFPSTAEVQIKQKDNAEKLYLSLTQNVKEKEVCLQDITDLASTKLNCVIRSSGENTASHEVIETLRKDKRDLEARCQQLESAQEEMKSSMKSFQDQLEKRVWTFQERSTKIEQDVLRRDQATSARYTELEIKSREAAANLHNLGRWREITDSAINQATQRNLDSDKTLMDVKDDIKKIYDKESKLLTLVESIKRDAVALNEKVENSTSTLPDEMRSFSGRLDSTDQSVKSLETQIDGHKNKSTAVMGHVDKLREVQDRKFKEAESRQSVYEERLTTLESRASAIENAPSRSNTTEVDRQEIEPLTSLQASEIASITKRLETVEDDLAGLSAIEESLGGMMNDLKASTQDSRISSEARTAALENTLSNIRSDTDSRLKSVEDTQVRVTKTNDSSVQAQIRDLHNSFITHIHGTFPTKDEMRELDQRLTVTIRENIDTRLQQLEPRLQRLADHCEANGLAVSDLDSRYANINTVDMSHRMADQFSQDMFPQLNQLRDSLEQLTRTTELWKSKIKDIENSVKDNSSLSIKISDLETVLHDEISKLKTEVVENKRETADYYCKLKDELDIQKNPEIDPSRRSTPYPMNGTQKRKLADLRNGHSAKSSHSVSPRMNGHLKSTPSIVRAKKSKIEHKTSDDDLFLEIRAHPISDGED</sequence>
<dbReference type="GeneID" id="19462160"/>
<feature type="region of interest" description="Disordered" evidence="2">
    <location>
        <begin position="394"/>
        <end position="413"/>
    </location>
</feature>
<feature type="compositionally biased region" description="Low complexity" evidence="2">
    <location>
        <begin position="113"/>
        <end position="137"/>
    </location>
</feature>
<dbReference type="STRING" id="1116229.S3CN93"/>
<dbReference type="OMA" id="DEICAHI"/>
<evidence type="ECO:0000256" key="2">
    <source>
        <dbReference type="SAM" id="MobiDB-lite"/>
    </source>
</evidence>
<evidence type="ECO:0000256" key="1">
    <source>
        <dbReference type="SAM" id="Coils"/>
    </source>
</evidence>
<feature type="compositionally biased region" description="Basic and acidic residues" evidence="2">
    <location>
        <begin position="1"/>
        <end position="10"/>
    </location>
</feature>
<evidence type="ECO:0000313" key="3">
    <source>
        <dbReference type="EMBL" id="EPE27190.1"/>
    </source>
</evidence>
<reference evidence="3 4" key="1">
    <citation type="journal article" date="2013" name="BMC Genomics">
        <title>Genomics-driven discovery of the pneumocandin biosynthetic gene cluster in the fungus Glarea lozoyensis.</title>
        <authorList>
            <person name="Chen L."/>
            <person name="Yue Q."/>
            <person name="Zhang X."/>
            <person name="Xiang M."/>
            <person name="Wang C."/>
            <person name="Li S."/>
            <person name="Che Y."/>
            <person name="Ortiz-Lopez F.J."/>
            <person name="Bills G.F."/>
            <person name="Liu X."/>
            <person name="An Z."/>
        </authorList>
    </citation>
    <scope>NUCLEOTIDE SEQUENCE [LARGE SCALE GENOMIC DNA]</scope>
    <source>
        <strain evidence="4">ATCC 20868 / MF5171</strain>
    </source>
</reference>
<name>S3CN93_GLAL2</name>
<feature type="coiled-coil region" evidence="1">
    <location>
        <begin position="677"/>
        <end position="704"/>
    </location>
</feature>
<dbReference type="RefSeq" id="XP_008086380.1">
    <property type="nucleotide sequence ID" value="XM_008088189.1"/>
</dbReference>
<feature type="region of interest" description="Disordered" evidence="2">
    <location>
        <begin position="755"/>
        <end position="824"/>
    </location>
</feature>
<feature type="region of interest" description="Disordered" evidence="2">
    <location>
        <begin position="1"/>
        <end position="138"/>
    </location>
</feature>
<dbReference type="OrthoDB" id="3528169at2759"/>
<feature type="coiled-coil region" evidence="1">
    <location>
        <begin position="249"/>
        <end position="283"/>
    </location>
</feature>
<keyword evidence="4" id="KW-1185">Reference proteome</keyword>
<dbReference type="KEGG" id="glz:GLAREA_03104"/>
<feature type="compositionally biased region" description="Polar residues" evidence="2">
    <location>
        <begin position="786"/>
        <end position="806"/>
    </location>
</feature>
<proteinExistence type="predicted"/>
<dbReference type="HOGENOM" id="CLU_408283_0_0_1"/>
<evidence type="ECO:0000313" key="4">
    <source>
        <dbReference type="Proteomes" id="UP000016922"/>
    </source>
</evidence>
<feature type="compositionally biased region" description="Basic and acidic residues" evidence="2">
    <location>
        <begin position="54"/>
        <end position="81"/>
    </location>
</feature>
<dbReference type="EMBL" id="KE145370">
    <property type="protein sequence ID" value="EPE27190.1"/>
    <property type="molecule type" value="Genomic_DNA"/>
</dbReference>
<protein>
    <submittedName>
        <fullName evidence="3">Uncharacterized protein</fullName>
    </submittedName>
</protein>